<protein>
    <submittedName>
        <fullName evidence="8">Thiamine pyrophosphate-binding protein</fullName>
    </submittedName>
</protein>
<dbReference type="Gene3D" id="3.40.50.1220">
    <property type="entry name" value="TPP-binding domain"/>
    <property type="match status" value="1"/>
</dbReference>
<feature type="domain" description="Thiamine pyrophosphate enzyme TPP-binding" evidence="6">
    <location>
        <begin position="395"/>
        <end position="546"/>
    </location>
</feature>
<dbReference type="Proteomes" id="UP000291117">
    <property type="component" value="Unassembled WGS sequence"/>
</dbReference>
<reference evidence="8 9" key="1">
    <citation type="submission" date="2019-02" db="EMBL/GenBank/DDBJ databases">
        <title>Pedobacter sp. RP-3-8 sp. nov., isolated from Arctic soil.</title>
        <authorList>
            <person name="Dahal R.H."/>
        </authorList>
    </citation>
    <scope>NUCLEOTIDE SEQUENCE [LARGE SCALE GENOMIC DNA]</scope>
    <source>
        <strain evidence="8 9">RP-3-8</strain>
    </source>
</reference>
<dbReference type="PROSITE" id="PS00187">
    <property type="entry name" value="TPP_ENZYMES"/>
    <property type="match status" value="1"/>
</dbReference>
<keyword evidence="3 4" id="KW-0786">Thiamine pyrophosphate</keyword>
<dbReference type="SUPFAM" id="SSF52467">
    <property type="entry name" value="DHS-like NAD/FAD-binding domain"/>
    <property type="match status" value="1"/>
</dbReference>
<dbReference type="GO" id="GO:0009099">
    <property type="term" value="P:L-valine biosynthetic process"/>
    <property type="evidence" value="ECO:0007669"/>
    <property type="project" value="TreeGrafter"/>
</dbReference>
<comment type="similarity">
    <text evidence="2 4">Belongs to the TPP enzyme family.</text>
</comment>
<dbReference type="CDD" id="cd07035">
    <property type="entry name" value="TPP_PYR_POX_like"/>
    <property type="match status" value="1"/>
</dbReference>
<name>A0A4R0NAF6_9SPHI</name>
<organism evidence="8 9">
    <name type="scientific">Pedobacter hiemivivus</name>
    <dbReference type="NCBI Taxonomy" id="2530454"/>
    <lineage>
        <taxon>Bacteria</taxon>
        <taxon>Pseudomonadati</taxon>
        <taxon>Bacteroidota</taxon>
        <taxon>Sphingobacteriia</taxon>
        <taxon>Sphingobacteriales</taxon>
        <taxon>Sphingobacteriaceae</taxon>
        <taxon>Pedobacter</taxon>
    </lineage>
</organism>
<dbReference type="PANTHER" id="PTHR18968:SF13">
    <property type="entry name" value="ACETOLACTATE SYNTHASE CATALYTIC SUBUNIT, MITOCHONDRIAL"/>
    <property type="match status" value="1"/>
</dbReference>
<dbReference type="FunFam" id="3.40.50.970:FF:000007">
    <property type="entry name" value="Acetolactate synthase"/>
    <property type="match status" value="1"/>
</dbReference>
<accession>A0A4R0NAF6</accession>
<comment type="caution">
    <text evidence="8">The sequence shown here is derived from an EMBL/GenBank/DDBJ whole genome shotgun (WGS) entry which is preliminary data.</text>
</comment>
<evidence type="ECO:0000259" key="6">
    <source>
        <dbReference type="Pfam" id="PF02775"/>
    </source>
</evidence>
<dbReference type="GO" id="GO:0003984">
    <property type="term" value="F:acetolactate synthase activity"/>
    <property type="evidence" value="ECO:0007669"/>
    <property type="project" value="TreeGrafter"/>
</dbReference>
<gene>
    <name evidence="8" type="ORF">EZ444_12450</name>
</gene>
<feature type="domain" description="Thiamine pyrophosphate enzyme N-terminal TPP-binding" evidence="7">
    <location>
        <begin position="6"/>
        <end position="112"/>
    </location>
</feature>
<evidence type="ECO:0000259" key="5">
    <source>
        <dbReference type="Pfam" id="PF00205"/>
    </source>
</evidence>
<comment type="cofactor">
    <cofactor evidence="1">
        <name>thiamine diphosphate</name>
        <dbReference type="ChEBI" id="CHEBI:58937"/>
    </cofactor>
</comment>
<dbReference type="GO" id="GO:0009097">
    <property type="term" value="P:isoleucine biosynthetic process"/>
    <property type="evidence" value="ECO:0007669"/>
    <property type="project" value="TreeGrafter"/>
</dbReference>
<feature type="domain" description="Thiamine pyrophosphate enzyme central" evidence="5">
    <location>
        <begin position="205"/>
        <end position="336"/>
    </location>
</feature>
<dbReference type="PANTHER" id="PTHR18968">
    <property type="entry name" value="THIAMINE PYROPHOSPHATE ENZYMES"/>
    <property type="match status" value="1"/>
</dbReference>
<dbReference type="Pfam" id="PF00205">
    <property type="entry name" value="TPP_enzyme_M"/>
    <property type="match status" value="1"/>
</dbReference>
<dbReference type="InterPro" id="IPR029035">
    <property type="entry name" value="DHS-like_NAD/FAD-binding_dom"/>
</dbReference>
<dbReference type="InterPro" id="IPR011766">
    <property type="entry name" value="TPP_enzyme_TPP-bd"/>
</dbReference>
<evidence type="ECO:0000313" key="8">
    <source>
        <dbReference type="EMBL" id="TCC96243.1"/>
    </source>
</evidence>
<dbReference type="InterPro" id="IPR029061">
    <property type="entry name" value="THDP-binding"/>
</dbReference>
<dbReference type="GO" id="GO:0005948">
    <property type="term" value="C:acetolactate synthase complex"/>
    <property type="evidence" value="ECO:0007669"/>
    <property type="project" value="TreeGrafter"/>
</dbReference>
<evidence type="ECO:0000256" key="2">
    <source>
        <dbReference type="ARBA" id="ARBA00007812"/>
    </source>
</evidence>
<dbReference type="InterPro" id="IPR045229">
    <property type="entry name" value="TPP_enz"/>
</dbReference>
<dbReference type="Pfam" id="PF02776">
    <property type="entry name" value="TPP_enzyme_N"/>
    <property type="match status" value="1"/>
</dbReference>
<evidence type="ECO:0000256" key="3">
    <source>
        <dbReference type="ARBA" id="ARBA00023052"/>
    </source>
</evidence>
<evidence type="ECO:0000259" key="7">
    <source>
        <dbReference type="Pfam" id="PF02776"/>
    </source>
</evidence>
<dbReference type="SUPFAM" id="SSF52518">
    <property type="entry name" value="Thiamin diphosphate-binding fold (THDP-binding)"/>
    <property type="match status" value="2"/>
</dbReference>
<dbReference type="InterPro" id="IPR000399">
    <property type="entry name" value="TPP-bd_CS"/>
</dbReference>
<dbReference type="InterPro" id="IPR012000">
    <property type="entry name" value="Thiamin_PyroP_enz_cen_dom"/>
</dbReference>
<dbReference type="GO" id="GO:0050660">
    <property type="term" value="F:flavin adenine dinucleotide binding"/>
    <property type="evidence" value="ECO:0007669"/>
    <property type="project" value="TreeGrafter"/>
</dbReference>
<dbReference type="Pfam" id="PF02775">
    <property type="entry name" value="TPP_enzyme_C"/>
    <property type="match status" value="1"/>
</dbReference>
<dbReference type="RefSeq" id="WP_131609277.1">
    <property type="nucleotide sequence ID" value="NZ_SJSM01000006.1"/>
</dbReference>
<dbReference type="EMBL" id="SJSM01000006">
    <property type="protein sequence ID" value="TCC96243.1"/>
    <property type="molecule type" value="Genomic_DNA"/>
</dbReference>
<dbReference type="GO" id="GO:0030976">
    <property type="term" value="F:thiamine pyrophosphate binding"/>
    <property type="evidence" value="ECO:0007669"/>
    <property type="project" value="InterPro"/>
</dbReference>
<dbReference type="Gene3D" id="3.40.50.970">
    <property type="match status" value="2"/>
</dbReference>
<dbReference type="GO" id="GO:0000287">
    <property type="term" value="F:magnesium ion binding"/>
    <property type="evidence" value="ECO:0007669"/>
    <property type="project" value="InterPro"/>
</dbReference>
<dbReference type="OrthoDB" id="4494979at2"/>
<dbReference type="InterPro" id="IPR012001">
    <property type="entry name" value="Thiamin_PyroP_enz_TPP-bd_dom"/>
</dbReference>
<evidence type="ECO:0000313" key="9">
    <source>
        <dbReference type="Proteomes" id="UP000291117"/>
    </source>
</evidence>
<proteinExistence type="inferred from homology"/>
<dbReference type="AlphaFoldDB" id="A0A4R0NAF6"/>
<evidence type="ECO:0000256" key="4">
    <source>
        <dbReference type="RuleBase" id="RU362132"/>
    </source>
</evidence>
<sequence>MGRLVKVSDLIVEFFEEKNVEHIFLLSGGMMMHLLDSVSKSKQIKYICNHHEQACAIAAEGYARIKNVPAVCYATSGPGATNTITGIAGAWLDSSPVIFLTGQSRSTLTVMHSKIDNLRMLGNFEVDIAEITKSITKYSVFIDRSEDVLFHLQKAYYLASTGRPGPVLLDLPLDVQGATVDLDTLPQFQAPENENVEFDFTSLKEDLKNYKQPLIVAGHGVRVAGEVQRFRDFVQQANIPVVTTQLANDLLPYDFPQYIGRLGLRGDRAGNFAVQSADLILTIGTSLHVTTTGYETEDFAPNAKKIVIDLDEAVLAKNKSISQIQIKSDISTLLYNLNDLERLDLDPWIRKLTQWKEKFKIINEPHHREGEDINTYHLMDMLSKILNDNDVLVTDAGSLYYITGQAFLSKANQRVIVSGGLGAMGYALPASIGAALAAPERNVICITGDGSMQLNIQELQTLAHYKLNCKVIIINNGGYASIRNSQASFLDGHLAGSSRDTGVSFPDWEKIAAAYSIDYSRENQYSDLKERLAIILNKQGPQIIEVVIPENVVMIPAVTSVRLDNGSFKSNRLHEMTPYLSEEQLNEASISINI</sequence>
<evidence type="ECO:0000256" key="1">
    <source>
        <dbReference type="ARBA" id="ARBA00001964"/>
    </source>
</evidence>
<keyword evidence="9" id="KW-1185">Reference proteome</keyword>